<evidence type="ECO:0000256" key="17">
    <source>
        <dbReference type="SAM" id="MobiDB-lite"/>
    </source>
</evidence>
<comment type="similarity">
    <text evidence="4">Belongs to the halobacterial S-layer protein family.</text>
</comment>
<dbReference type="GO" id="GO:0005886">
    <property type="term" value="C:plasma membrane"/>
    <property type="evidence" value="ECO:0007669"/>
    <property type="project" value="UniProtKB-SubCell"/>
</dbReference>
<name>L9Z180_9EURY</name>
<evidence type="ECO:0000256" key="14">
    <source>
        <dbReference type="ARBA" id="ARBA00023180"/>
    </source>
</evidence>
<dbReference type="AlphaFoldDB" id="L9Z180"/>
<dbReference type="EMBL" id="AOII01000041">
    <property type="protein sequence ID" value="ELY78918.1"/>
    <property type="molecule type" value="Genomic_DNA"/>
</dbReference>
<evidence type="ECO:0000256" key="7">
    <source>
        <dbReference type="ARBA" id="ARBA00022512"/>
    </source>
</evidence>
<comment type="caution">
    <text evidence="19">The sequence shown here is derived from an EMBL/GenBank/DDBJ whole genome shotgun (WGS) entry which is preliminary data.</text>
</comment>
<evidence type="ECO:0000256" key="16">
    <source>
        <dbReference type="ARBA" id="ARBA00032079"/>
    </source>
</evidence>
<dbReference type="InterPro" id="IPR026458">
    <property type="entry name" value="Csg_halobact"/>
</dbReference>
<organism evidence="19 20">
    <name type="scientific">Natrinema pallidum DSM 3751</name>
    <dbReference type="NCBI Taxonomy" id="1227495"/>
    <lineage>
        <taxon>Archaea</taxon>
        <taxon>Methanobacteriati</taxon>
        <taxon>Methanobacteriota</taxon>
        <taxon>Stenosarchaea group</taxon>
        <taxon>Halobacteria</taxon>
        <taxon>Halobacteriales</taxon>
        <taxon>Natrialbaceae</taxon>
        <taxon>Natrinema</taxon>
    </lineage>
</organism>
<dbReference type="GO" id="GO:0071555">
    <property type="term" value="P:cell wall organization"/>
    <property type="evidence" value="ECO:0007669"/>
    <property type="project" value="UniProtKB-KW"/>
</dbReference>
<evidence type="ECO:0000256" key="8">
    <source>
        <dbReference type="ARBA" id="ARBA00022525"/>
    </source>
</evidence>
<feature type="region of interest" description="Disordered" evidence="17">
    <location>
        <begin position="703"/>
        <end position="794"/>
    </location>
</feature>
<protein>
    <recommendedName>
        <fullName evidence="5">Cell surface glycoprotein</fullName>
    </recommendedName>
    <alternativeName>
        <fullName evidence="16">S-layer glycoprotein</fullName>
    </alternativeName>
</protein>
<keyword evidence="15" id="KW-0961">Cell wall biogenesis/degradation</keyword>
<keyword evidence="12 18" id="KW-1133">Transmembrane helix</keyword>
<keyword evidence="7" id="KW-0134">Cell wall</keyword>
<keyword evidence="11" id="KW-0732">Signal</keyword>
<keyword evidence="13 18" id="KW-0472">Membrane</keyword>
<dbReference type="Proteomes" id="UP000011618">
    <property type="component" value="Unassembled WGS sequence"/>
</dbReference>
<evidence type="ECO:0000256" key="6">
    <source>
        <dbReference type="ARBA" id="ARBA00022475"/>
    </source>
</evidence>
<evidence type="ECO:0000256" key="12">
    <source>
        <dbReference type="ARBA" id="ARBA00022989"/>
    </source>
</evidence>
<sequence length="816" mass="86009">MMTETDAATVHEKGRAVLLTAMMVLSVVAMSAAFVGGATAAQNARYHDDQTVYPGDVVYQGEDDFEFSDDFTRDTLNGVENGGAEGEQLAPPVPETQLTGTYGDGDGNTVIVTTPRVTGLTINNVYDDGSVNAVDGSSISTEDADTMSVAVEYSFDDAEYIDISVEDESGTDVTDQVTDDNTIEKTGDSIGLDLSTEDAGEYTVTAQGAGNLDSGDAVETAPVELRTDADLGLEVDTDSAVRGDNVGYTVSGGSDGDTHLVVIERSEFRDGITADNAESIFRNVDDTEAVGVYPGSDDTENIDFAWAEVGIGGTTAVGQIETQYLDDGSVDVDVYDTGVDAADVDAGADSIDDVSLDVSGGDITIENPENSYVIGSEIDINGTADGSDEVAVFVRDNADWRLVEQGIAVDSDGTFEEEDYVLSRDGGAGSDSLSLPGTYRFGVIDQSDADEVMADDNTISTSDFNQGTSTTSSLRVVEGELTVDHVSIIDGQVADGETLSIRGTAPGQDSVYVSFYGPHGTYDRRPISTDSEYVFETEDIQVGNNLGPEIGTDTSINQGTVYMSVYSKGRDNVPGDGSVESVDGGTVEQQFVSMYTQLNTGSTSQQQVMERIASETTRDSGSDDISRLFQFQYTDPQTTIENVSSASAGEGTVVAGEAMTVTGVTNRQPDDNTISVEVTDGPSATQFDLALTEQWGADGRWNVTLDTEGIDPGTYTIETNDGDSTDRADIRITEEPEDVADGGSDDENSDDDHSDDTADESSDGISDDNGDDTADDTSDKASNEISDDGMPGFGITVTIGALLAAVLALRRDDRHH</sequence>
<feature type="compositionally biased region" description="Acidic residues" evidence="17">
    <location>
        <begin position="735"/>
        <end position="776"/>
    </location>
</feature>
<evidence type="ECO:0000256" key="11">
    <source>
        <dbReference type="ARBA" id="ARBA00022729"/>
    </source>
</evidence>
<feature type="compositionally biased region" description="Basic and acidic residues" evidence="17">
    <location>
        <begin position="724"/>
        <end position="734"/>
    </location>
</feature>
<dbReference type="eggNOG" id="arCOG03906">
    <property type="taxonomic scope" value="Archaea"/>
</dbReference>
<evidence type="ECO:0000256" key="10">
    <source>
        <dbReference type="ARBA" id="ARBA00022692"/>
    </source>
</evidence>
<evidence type="ECO:0000313" key="19">
    <source>
        <dbReference type="EMBL" id="ELY78918.1"/>
    </source>
</evidence>
<feature type="transmembrane region" description="Helical" evidence="18">
    <location>
        <begin position="790"/>
        <end position="809"/>
    </location>
</feature>
<comment type="subcellular location">
    <subcellularLocation>
        <location evidence="2">Cell membrane</location>
    </subcellularLocation>
    <subcellularLocation>
        <location evidence="3">Secreted</location>
        <location evidence="3">Cell wall</location>
        <location evidence="3">S-layer</location>
    </subcellularLocation>
</comment>
<keyword evidence="8" id="KW-0964">Secreted</keyword>
<evidence type="ECO:0000256" key="3">
    <source>
        <dbReference type="ARBA" id="ARBA00004237"/>
    </source>
</evidence>
<evidence type="ECO:0000313" key="20">
    <source>
        <dbReference type="Proteomes" id="UP000011618"/>
    </source>
</evidence>
<evidence type="ECO:0000256" key="18">
    <source>
        <dbReference type="SAM" id="Phobius"/>
    </source>
</evidence>
<dbReference type="RefSeq" id="WP_006184930.1">
    <property type="nucleotide sequence ID" value="NZ_AOII01000041.1"/>
</dbReference>
<keyword evidence="9" id="KW-0701">S-layer</keyword>
<accession>L9Z180</accession>
<dbReference type="PATRIC" id="fig|1227495.3.peg.1365"/>
<dbReference type="NCBIfam" id="TIGR04126">
    <property type="entry name" value="PGF_CTERM"/>
    <property type="match status" value="1"/>
</dbReference>
<reference evidence="19 20" key="1">
    <citation type="journal article" date="2014" name="PLoS Genet.">
        <title>Phylogenetically driven sequencing of extremely halophilic archaea reveals strategies for static and dynamic osmo-response.</title>
        <authorList>
            <person name="Becker E.A."/>
            <person name="Seitzer P.M."/>
            <person name="Tritt A."/>
            <person name="Larsen D."/>
            <person name="Krusor M."/>
            <person name="Yao A.I."/>
            <person name="Wu D."/>
            <person name="Madern D."/>
            <person name="Eisen J.A."/>
            <person name="Darling A.E."/>
            <person name="Facciotti M.T."/>
        </authorList>
    </citation>
    <scope>NUCLEOTIDE SEQUENCE [LARGE SCALE GENOMIC DNA]</scope>
    <source>
        <strain evidence="19 20">DSM 3751</strain>
    </source>
</reference>
<keyword evidence="14" id="KW-0325">Glycoprotein</keyword>
<evidence type="ECO:0000256" key="13">
    <source>
        <dbReference type="ARBA" id="ARBA00023136"/>
    </source>
</evidence>
<dbReference type="InterPro" id="IPR026371">
    <property type="entry name" value="PGF_CTERM"/>
</dbReference>
<dbReference type="GO" id="GO:0030115">
    <property type="term" value="C:S-layer"/>
    <property type="evidence" value="ECO:0007669"/>
    <property type="project" value="UniProtKB-SubCell"/>
</dbReference>
<keyword evidence="6" id="KW-1003">Cell membrane</keyword>
<comment type="function">
    <text evidence="1">S-layer protein. The S-layer is a paracrystalline mono-layered assembly of proteins which coat the surface of the cell.</text>
</comment>
<proteinExistence type="inferred from homology"/>
<gene>
    <name evidence="19" type="ORF">C487_06820</name>
</gene>
<evidence type="ECO:0000256" key="15">
    <source>
        <dbReference type="ARBA" id="ARBA00023316"/>
    </source>
</evidence>
<dbReference type="NCBIfam" id="TIGR04216">
    <property type="entry name" value="halo_surf_glyco"/>
    <property type="match status" value="1"/>
</dbReference>
<evidence type="ECO:0000256" key="2">
    <source>
        <dbReference type="ARBA" id="ARBA00004236"/>
    </source>
</evidence>
<dbReference type="NCBIfam" id="TIGR04207">
    <property type="entry name" value="halo_sig_pep"/>
    <property type="match status" value="1"/>
</dbReference>
<evidence type="ECO:0000256" key="5">
    <source>
        <dbReference type="ARBA" id="ARBA00017560"/>
    </source>
</evidence>
<dbReference type="InterPro" id="IPR026452">
    <property type="entry name" value="Surf_glycop_sig_pep"/>
</dbReference>
<keyword evidence="10 18" id="KW-0812">Transmembrane</keyword>
<evidence type="ECO:0000256" key="1">
    <source>
        <dbReference type="ARBA" id="ARBA00003466"/>
    </source>
</evidence>
<evidence type="ECO:0000256" key="4">
    <source>
        <dbReference type="ARBA" id="ARBA00009327"/>
    </source>
</evidence>
<evidence type="ECO:0000256" key="9">
    <source>
        <dbReference type="ARBA" id="ARBA00022601"/>
    </source>
</evidence>
<keyword evidence="19" id="KW-0176">Collagen</keyword>